<feature type="domain" description="Transferrin-like" evidence="2">
    <location>
        <begin position="1"/>
        <end position="146"/>
    </location>
</feature>
<dbReference type="PANTHER" id="PTHR11485:SF57">
    <property type="entry name" value="TRANSFERRIN"/>
    <property type="match status" value="1"/>
</dbReference>
<dbReference type="InterPro" id="IPR001156">
    <property type="entry name" value="Transferrin-like_dom"/>
</dbReference>
<reference evidence="3 4" key="1">
    <citation type="journal article" date="2015" name="Genome Biol. Evol.">
        <title>The genome of winter moth (Operophtera brumata) provides a genomic perspective on sexual dimorphism and phenology.</title>
        <authorList>
            <person name="Derks M.F."/>
            <person name="Smit S."/>
            <person name="Salis L."/>
            <person name="Schijlen E."/>
            <person name="Bossers A."/>
            <person name="Mateman C."/>
            <person name="Pijl A.S."/>
            <person name="de Ridder D."/>
            <person name="Groenen M.A."/>
            <person name="Visser M.E."/>
            <person name="Megens H.J."/>
        </authorList>
    </citation>
    <scope>NUCLEOTIDE SEQUENCE [LARGE SCALE GENOMIC DNA]</scope>
    <source>
        <strain evidence="3">WM2013NL</strain>
        <tissue evidence="3">Head and thorax</tissue>
    </source>
</reference>
<dbReference type="GO" id="GO:0006826">
    <property type="term" value="P:iron ion transport"/>
    <property type="evidence" value="ECO:0007669"/>
    <property type="project" value="TreeGrafter"/>
</dbReference>
<dbReference type="PROSITE" id="PS00207">
    <property type="entry name" value="TRANSFERRIN_LIKE_3"/>
    <property type="match status" value="2"/>
</dbReference>
<comment type="caution">
    <text evidence="3">The sequence shown here is derived from an EMBL/GenBank/DDBJ whole genome shotgun (WGS) entry which is preliminary data.</text>
</comment>
<accession>A0A0L7KTB1</accession>
<gene>
    <name evidence="3" type="ORF">OBRU01_18316</name>
</gene>
<dbReference type="SUPFAM" id="SSF53850">
    <property type="entry name" value="Periplasmic binding protein-like II"/>
    <property type="match status" value="2"/>
</dbReference>
<name>A0A0L7KTB1_OPEBR</name>
<evidence type="ECO:0000313" key="4">
    <source>
        <dbReference type="Proteomes" id="UP000037510"/>
    </source>
</evidence>
<feature type="non-terminal residue" evidence="3">
    <location>
        <position position="399"/>
    </location>
</feature>
<evidence type="ECO:0000259" key="2">
    <source>
        <dbReference type="PROSITE" id="PS51408"/>
    </source>
</evidence>
<feature type="domain" description="Transferrin-like" evidence="2">
    <location>
        <begin position="177"/>
        <end position="399"/>
    </location>
</feature>
<keyword evidence="4" id="KW-1185">Reference proteome</keyword>
<dbReference type="InterPro" id="IPR018195">
    <property type="entry name" value="Transferrin_Fe_BS"/>
</dbReference>
<dbReference type="PRINTS" id="PR00422">
    <property type="entry name" value="TRANSFERRIN"/>
</dbReference>
<dbReference type="PROSITE" id="PS00206">
    <property type="entry name" value="TRANSFERRIN_LIKE_2"/>
    <property type="match status" value="1"/>
</dbReference>
<evidence type="ECO:0000256" key="1">
    <source>
        <dbReference type="ARBA" id="ARBA00022737"/>
    </source>
</evidence>
<protein>
    <submittedName>
        <fullName evidence="3">Transferrin</fullName>
    </submittedName>
</protein>
<evidence type="ECO:0000313" key="3">
    <source>
        <dbReference type="EMBL" id="KOB66291.1"/>
    </source>
</evidence>
<dbReference type="GO" id="GO:0005886">
    <property type="term" value="C:plasma membrane"/>
    <property type="evidence" value="ECO:0007669"/>
    <property type="project" value="TreeGrafter"/>
</dbReference>
<sequence length="399" mass="43870">MMSSLWMFVHSASASSKPTALRTRHSSDGSGIPLTMLMKRSVFPKMNDHSISPKENELRALGYEGALRCLAHHGGEVAFTKLPVGTTPASQSSENPDDFRYLCVDGSKVPVREKACSWAARPWQGLLGHNDVLAQLTPLREKIKQLAEAGEFRPDLWGPMLGLSEKIHHVADNIPIKPMDYLNRANYTECRAMSLFAYSRDIRPRLDCQLEATEDACLKNVQDNGSDLAAVDDTRVAAAANKYNLHPVFHEVYGHDKTPNYAVAVCVKNLGDFFGGSCLPGVDKSENNPRGDDVSKLKKQCYGDSDPSKCLKENHGDVAFVSSADLSSFEASEYELLCLNRDASGRDSLANFTTCNVAMAPSRTWMSSKDFLSDVSIAHTPLSLAQLLDSRTDLFNIYG</sequence>
<dbReference type="AlphaFoldDB" id="A0A0L7KTB1"/>
<dbReference type="GO" id="GO:0005615">
    <property type="term" value="C:extracellular space"/>
    <property type="evidence" value="ECO:0007669"/>
    <property type="project" value="TreeGrafter"/>
</dbReference>
<dbReference type="GO" id="GO:0005769">
    <property type="term" value="C:early endosome"/>
    <property type="evidence" value="ECO:0007669"/>
    <property type="project" value="TreeGrafter"/>
</dbReference>
<dbReference type="Pfam" id="PF00405">
    <property type="entry name" value="Transferrin"/>
    <property type="match status" value="3"/>
</dbReference>
<dbReference type="GO" id="GO:0055037">
    <property type="term" value="C:recycling endosome"/>
    <property type="evidence" value="ECO:0007669"/>
    <property type="project" value="TreeGrafter"/>
</dbReference>
<keyword evidence="1" id="KW-0677">Repeat</keyword>
<dbReference type="STRING" id="104452.A0A0L7KTB1"/>
<proteinExistence type="predicted"/>
<dbReference type="PROSITE" id="PS51408">
    <property type="entry name" value="TRANSFERRIN_LIKE_4"/>
    <property type="match status" value="2"/>
</dbReference>
<dbReference type="PANTHER" id="PTHR11485">
    <property type="entry name" value="TRANSFERRIN"/>
    <property type="match status" value="1"/>
</dbReference>
<dbReference type="SMART" id="SM00094">
    <property type="entry name" value="TR_FER"/>
    <property type="match status" value="1"/>
</dbReference>
<dbReference type="EMBL" id="JTDY01006095">
    <property type="protein sequence ID" value="KOB66291.1"/>
    <property type="molecule type" value="Genomic_DNA"/>
</dbReference>
<dbReference type="Proteomes" id="UP000037510">
    <property type="component" value="Unassembled WGS sequence"/>
</dbReference>
<organism evidence="3 4">
    <name type="scientific">Operophtera brumata</name>
    <name type="common">Winter moth</name>
    <name type="synonym">Phalaena brumata</name>
    <dbReference type="NCBI Taxonomy" id="104452"/>
    <lineage>
        <taxon>Eukaryota</taxon>
        <taxon>Metazoa</taxon>
        <taxon>Ecdysozoa</taxon>
        <taxon>Arthropoda</taxon>
        <taxon>Hexapoda</taxon>
        <taxon>Insecta</taxon>
        <taxon>Pterygota</taxon>
        <taxon>Neoptera</taxon>
        <taxon>Endopterygota</taxon>
        <taxon>Lepidoptera</taxon>
        <taxon>Glossata</taxon>
        <taxon>Ditrysia</taxon>
        <taxon>Geometroidea</taxon>
        <taxon>Geometridae</taxon>
        <taxon>Larentiinae</taxon>
        <taxon>Operophtera</taxon>
    </lineage>
</organism>
<dbReference type="Gene3D" id="3.40.190.10">
    <property type="entry name" value="Periplasmic binding protein-like II"/>
    <property type="match status" value="2"/>
</dbReference>